<keyword evidence="9" id="KW-1185">Reference proteome</keyword>
<dbReference type="KEGG" id="fte:Fluta_1107"/>
<keyword evidence="4 7" id="KW-0812">Transmembrane</keyword>
<dbReference type="Proteomes" id="UP000007463">
    <property type="component" value="Chromosome"/>
</dbReference>
<dbReference type="Pfam" id="PF02472">
    <property type="entry name" value="ExbD"/>
    <property type="match status" value="1"/>
</dbReference>
<reference evidence="9" key="2">
    <citation type="submission" date="2011-02" db="EMBL/GenBank/DDBJ databases">
        <title>The complete genome of Fluviicola taffensis DSM 16823.</title>
        <authorList>
            <consortium name="US DOE Joint Genome Institute (JGI-PGF)"/>
            <person name="Lucas S."/>
            <person name="Copeland A."/>
            <person name="Lapidus A."/>
            <person name="Bruce D."/>
            <person name="Goodwin L."/>
            <person name="Pitluck S."/>
            <person name="Kyrpides N."/>
            <person name="Mavromatis K."/>
            <person name="Ivanova N."/>
            <person name="Mikhailova N."/>
            <person name="Pagani I."/>
            <person name="Chertkov O."/>
            <person name="Detter J.C."/>
            <person name="Han C."/>
            <person name="Tapia R."/>
            <person name="Land M."/>
            <person name="Hauser L."/>
            <person name="Markowitz V."/>
            <person name="Cheng J.-F."/>
            <person name="Hugenholtz P."/>
            <person name="Woyke T."/>
            <person name="Wu D."/>
            <person name="Tindall B."/>
            <person name="Pomrenke H.G."/>
            <person name="Brambilla E."/>
            <person name="Klenk H.-P."/>
            <person name="Eisen J.A."/>
        </authorList>
    </citation>
    <scope>NUCLEOTIDE SEQUENCE [LARGE SCALE GENOMIC DNA]</scope>
    <source>
        <strain evidence="9">DSM 16823 / RW262 / RW262</strain>
    </source>
</reference>
<dbReference type="EMBL" id="CP002542">
    <property type="protein sequence ID" value="AEA43104.1"/>
    <property type="molecule type" value="Genomic_DNA"/>
</dbReference>
<evidence type="ECO:0000256" key="1">
    <source>
        <dbReference type="ARBA" id="ARBA00004162"/>
    </source>
</evidence>
<dbReference type="STRING" id="755732.Fluta_1107"/>
<dbReference type="PANTHER" id="PTHR30558:SF3">
    <property type="entry name" value="BIOPOLYMER TRANSPORT PROTEIN EXBD-RELATED"/>
    <property type="match status" value="1"/>
</dbReference>
<keyword evidence="7" id="KW-0653">Protein transport</keyword>
<reference evidence="8 9" key="1">
    <citation type="journal article" date="2011" name="Stand. Genomic Sci.">
        <title>Complete genome sequence of the gliding freshwater bacterium Fluviicola taffensis type strain (RW262).</title>
        <authorList>
            <person name="Woyke T."/>
            <person name="Chertkov O."/>
            <person name="Lapidus A."/>
            <person name="Nolan M."/>
            <person name="Lucas S."/>
            <person name="Del Rio T.G."/>
            <person name="Tice H."/>
            <person name="Cheng J.F."/>
            <person name="Tapia R."/>
            <person name="Han C."/>
            <person name="Goodwin L."/>
            <person name="Pitluck S."/>
            <person name="Liolios K."/>
            <person name="Pagani I."/>
            <person name="Ivanova N."/>
            <person name="Huntemann M."/>
            <person name="Mavromatis K."/>
            <person name="Mikhailova N."/>
            <person name="Pati A."/>
            <person name="Chen A."/>
            <person name="Palaniappan K."/>
            <person name="Land M."/>
            <person name="Hauser L."/>
            <person name="Brambilla E.M."/>
            <person name="Rohde M."/>
            <person name="Mwirichia R."/>
            <person name="Sikorski J."/>
            <person name="Tindall B.J."/>
            <person name="Goker M."/>
            <person name="Bristow J."/>
            <person name="Eisen J.A."/>
            <person name="Markowitz V."/>
            <person name="Hugenholtz P."/>
            <person name="Klenk H.P."/>
            <person name="Kyrpides N.C."/>
        </authorList>
    </citation>
    <scope>NUCLEOTIDE SEQUENCE [LARGE SCALE GENOMIC DNA]</scope>
    <source>
        <strain evidence="9">DSM 16823 / RW262 / RW262</strain>
    </source>
</reference>
<keyword evidence="3" id="KW-1003">Cell membrane</keyword>
<evidence type="ECO:0000256" key="6">
    <source>
        <dbReference type="ARBA" id="ARBA00023136"/>
    </source>
</evidence>
<evidence type="ECO:0000256" key="3">
    <source>
        <dbReference type="ARBA" id="ARBA00022475"/>
    </source>
</evidence>
<evidence type="ECO:0000256" key="7">
    <source>
        <dbReference type="RuleBase" id="RU003879"/>
    </source>
</evidence>
<dbReference type="OrthoDB" id="9793581at2"/>
<dbReference type="GO" id="GO:0022857">
    <property type="term" value="F:transmembrane transporter activity"/>
    <property type="evidence" value="ECO:0007669"/>
    <property type="project" value="InterPro"/>
</dbReference>
<dbReference type="eggNOG" id="COG0848">
    <property type="taxonomic scope" value="Bacteria"/>
</dbReference>
<gene>
    <name evidence="8" type="ordered locus">Fluta_1107</name>
</gene>
<proteinExistence type="inferred from homology"/>
<dbReference type="AlphaFoldDB" id="F2IAG8"/>
<dbReference type="RefSeq" id="WP_013685876.1">
    <property type="nucleotide sequence ID" value="NC_015321.1"/>
</dbReference>
<keyword evidence="7" id="KW-0813">Transport</keyword>
<evidence type="ECO:0000313" key="8">
    <source>
        <dbReference type="EMBL" id="AEA43104.1"/>
    </source>
</evidence>
<dbReference type="GO" id="GO:0015031">
    <property type="term" value="P:protein transport"/>
    <property type="evidence" value="ECO:0007669"/>
    <property type="project" value="UniProtKB-KW"/>
</dbReference>
<dbReference type="GO" id="GO:0005886">
    <property type="term" value="C:plasma membrane"/>
    <property type="evidence" value="ECO:0007669"/>
    <property type="project" value="UniProtKB-SubCell"/>
</dbReference>
<comment type="similarity">
    <text evidence="2 7">Belongs to the ExbD/TolR family.</text>
</comment>
<evidence type="ECO:0000313" key="9">
    <source>
        <dbReference type="Proteomes" id="UP000007463"/>
    </source>
</evidence>
<protein>
    <submittedName>
        <fullName evidence="8">Biopolymer transport protein ExbD/TolR</fullName>
    </submittedName>
</protein>
<organism evidence="8 9">
    <name type="scientific">Fluviicola taffensis (strain DSM 16823 / NCIMB 13979 / RW262)</name>
    <dbReference type="NCBI Taxonomy" id="755732"/>
    <lineage>
        <taxon>Bacteria</taxon>
        <taxon>Pseudomonadati</taxon>
        <taxon>Bacteroidota</taxon>
        <taxon>Flavobacteriia</taxon>
        <taxon>Flavobacteriales</taxon>
        <taxon>Crocinitomicaceae</taxon>
        <taxon>Fluviicola</taxon>
    </lineage>
</organism>
<dbReference type="HOGENOM" id="CLU_117507_0_0_10"/>
<accession>F2IAG8</accession>
<name>F2IAG8_FLUTR</name>
<evidence type="ECO:0000256" key="5">
    <source>
        <dbReference type="ARBA" id="ARBA00022989"/>
    </source>
</evidence>
<dbReference type="InterPro" id="IPR003400">
    <property type="entry name" value="ExbD"/>
</dbReference>
<sequence>MAEIKTPKGSPSIDMTPMVDLAFLLVTFFMLAATFRTDEPVDVSIPSSIGEQDIPEKTLVLVTVDKGGRIFFSCTGAEVREKVVTQMAAKYHVPLSQDNIKEFVRITSIGCSMGELPQYLSLDGEGRKKFQTEIGIPSDSLNNQLKDWINFANREMLDYGKKTFEDESSKLGPKSAPLKPEDYKPKFVLKAAMDAEYVRVKTAIDVFRDLDLNNLNFVTSQEAKPL</sequence>
<evidence type="ECO:0000256" key="2">
    <source>
        <dbReference type="ARBA" id="ARBA00005811"/>
    </source>
</evidence>
<keyword evidence="5" id="KW-1133">Transmembrane helix</keyword>
<comment type="subcellular location">
    <subcellularLocation>
        <location evidence="1">Cell membrane</location>
        <topology evidence="1">Single-pass membrane protein</topology>
    </subcellularLocation>
    <subcellularLocation>
        <location evidence="7">Cell membrane</location>
        <topology evidence="7">Single-pass type II membrane protein</topology>
    </subcellularLocation>
</comment>
<dbReference type="PANTHER" id="PTHR30558">
    <property type="entry name" value="EXBD MEMBRANE COMPONENT OF PMF-DRIVEN MACROMOLECULE IMPORT SYSTEM"/>
    <property type="match status" value="1"/>
</dbReference>
<evidence type="ECO:0000256" key="4">
    <source>
        <dbReference type="ARBA" id="ARBA00022692"/>
    </source>
</evidence>
<keyword evidence="6" id="KW-0472">Membrane</keyword>